<dbReference type="Pfam" id="PF00392">
    <property type="entry name" value="GntR"/>
    <property type="match status" value="1"/>
</dbReference>
<name>A0A380XCL2_CYTFI</name>
<keyword evidence="4" id="KW-0805">Transcription regulation</keyword>
<keyword evidence="2 7" id="KW-0032">Aminotransferase</keyword>
<keyword evidence="3" id="KW-0663">Pyridoxal phosphate</keyword>
<accession>A0A380XCL2</accession>
<dbReference type="EMBL" id="VDEM01000041">
    <property type="protein sequence ID" value="KAF0822972.1"/>
    <property type="molecule type" value="Genomic_DNA"/>
</dbReference>
<protein>
    <submittedName>
        <fullName evidence="7">Transcriptional regulator, GntR family domain</fullName>
        <ecNumber evidence="7">2.6.1.1</ecNumber>
    </submittedName>
</protein>
<evidence type="ECO:0000256" key="6">
    <source>
        <dbReference type="ARBA" id="ARBA00023163"/>
    </source>
</evidence>
<evidence type="ECO:0000313" key="8">
    <source>
        <dbReference type="Proteomes" id="UP000465778"/>
    </source>
</evidence>
<evidence type="ECO:0000256" key="5">
    <source>
        <dbReference type="ARBA" id="ARBA00023125"/>
    </source>
</evidence>
<evidence type="ECO:0000256" key="1">
    <source>
        <dbReference type="ARBA" id="ARBA00001933"/>
    </source>
</evidence>
<keyword evidence="5" id="KW-0238">DNA-binding</keyword>
<dbReference type="AlphaFoldDB" id="A0A380XCL2"/>
<proteinExistence type="predicted"/>
<dbReference type="EC" id="2.6.1.1" evidence="7"/>
<dbReference type="SUPFAM" id="SSF46785">
    <property type="entry name" value="Winged helix' DNA-binding domain"/>
    <property type="match status" value="1"/>
</dbReference>
<dbReference type="PROSITE" id="PS50949">
    <property type="entry name" value="HTH_GNTR"/>
    <property type="match status" value="1"/>
</dbReference>
<dbReference type="GO" id="GO:0003677">
    <property type="term" value="F:DNA binding"/>
    <property type="evidence" value="ECO:0007669"/>
    <property type="project" value="UniProtKB-KW"/>
</dbReference>
<comment type="caution">
    <text evidence="7">The sequence shown here is derived from an EMBL/GenBank/DDBJ whole genome shotgun (WGS) entry which is preliminary data.</text>
</comment>
<gene>
    <name evidence="7" type="ORF">KIS1582_3216</name>
</gene>
<keyword evidence="7" id="KW-0808">Transferase</keyword>
<dbReference type="Proteomes" id="UP000465778">
    <property type="component" value="Unassembled WGS sequence"/>
</dbReference>
<dbReference type="SMART" id="SM00345">
    <property type="entry name" value="HTH_GNTR"/>
    <property type="match status" value="1"/>
</dbReference>
<dbReference type="CDD" id="cd07377">
    <property type="entry name" value="WHTH_GntR"/>
    <property type="match status" value="1"/>
</dbReference>
<dbReference type="PANTHER" id="PTHR46577:SF1">
    <property type="entry name" value="HTH-TYPE TRANSCRIPTIONAL REGULATORY PROTEIN GABR"/>
    <property type="match status" value="1"/>
</dbReference>
<evidence type="ECO:0000313" key="7">
    <source>
        <dbReference type="EMBL" id="KAF0822972.1"/>
    </source>
</evidence>
<dbReference type="InterPro" id="IPR000524">
    <property type="entry name" value="Tscrpt_reg_HTH_GntR"/>
</dbReference>
<evidence type="ECO:0000256" key="4">
    <source>
        <dbReference type="ARBA" id="ARBA00023015"/>
    </source>
</evidence>
<reference evidence="7 8" key="1">
    <citation type="journal article" date="2020" name="G3 (Bethesda)">
        <title>Whole Genome Sequencing and Comparative Genomics of Two Nematicidal Bacillus Strains Reveals a Wide Range of Possible Virulence Factors.</title>
        <authorList>
            <person name="Susic N."/>
            <person name="Janezic S."/>
            <person name="Rupnik M."/>
            <person name="Geric Stare B."/>
        </authorList>
    </citation>
    <scope>NUCLEOTIDE SEQUENCE [LARGE SCALE GENOMIC DNA]</scope>
    <source>
        <strain evidence="7 8">I-1582</strain>
    </source>
</reference>
<dbReference type="PANTHER" id="PTHR46577">
    <property type="entry name" value="HTH-TYPE TRANSCRIPTIONAL REGULATORY PROTEIN GABR"/>
    <property type="match status" value="1"/>
</dbReference>
<dbReference type="GO" id="GO:0003700">
    <property type="term" value="F:DNA-binding transcription factor activity"/>
    <property type="evidence" value="ECO:0007669"/>
    <property type="project" value="InterPro"/>
</dbReference>
<organism evidence="7 8">
    <name type="scientific">Cytobacillus firmus</name>
    <name type="common">Bacillus firmus</name>
    <dbReference type="NCBI Taxonomy" id="1399"/>
    <lineage>
        <taxon>Bacteria</taxon>
        <taxon>Bacillati</taxon>
        <taxon>Bacillota</taxon>
        <taxon>Bacilli</taxon>
        <taxon>Bacillales</taxon>
        <taxon>Bacillaceae</taxon>
        <taxon>Cytobacillus</taxon>
    </lineage>
</organism>
<sequence length="136" mass="15110">MPINSFENYPMTWKPSLDKKEKPIYQALAGQLEQDILNGVLLPGTKLPPQRELADYLDLNVSTISKAFKVCELKGLLSATVGSGTFVSYDALSNAYLLEDTKPKHLIEMGATLPDNASFEPLMLQLKSMLQETDYV</sequence>
<evidence type="ECO:0000256" key="3">
    <source>
        <dbReference type="ARBA" id="ARBA00022898"/>
    </source>
</evidence>
<dbReference type="Gene3D" id="1.10.10.10">
    <property type="entry name" value="Winged helix-like DNA-binding domain superfamily/Winged helix DNA-binding domain"/>
    <property type="match status" value="1"/>
</dbReference>
<keyword evidence="6" id="KW-0804">Transcription</keyword>
<dbReference type="GO" id="GO:0004069">
    <property type="term" value="F:L-aspartate:2-oxoglutarate aminotransferase activity"/>
    <property type="evidence" value="ECO:0007669"/>
    <property type="project" value="UniProtKB-EC"/>
</dbReference>
<dbReference type="InterPro" id="IPR036390">
    <property type="entry name" value="WH_DNA-bd_sf"/>
</dbReference>
<dbReference type="InterPro" id="IPR036388">
    <property type="entry name" value="WH-like_DNA-bd_sf"/>
</dbReference>
<comment type="cofactor">
    <cofactor evidence="1">
        <name>pyridoxal 5'-phosphate</name>
        <dbReference type="ChEBI" id="CHEBI:597326"/>
    </cofactor>
</comment>
<evidence type="ECO:0000256" key="2">
    <source>
        <dbReference type="ARBA" id="ARBA00022576"/>
    </source>
</evidence>
<dbReference type="InterPro" id="IPR051446">
    <property type="entry name" value="HTH_trans_reg/aminotransferase"/>
</dbReference>